<evidence type="ECO:0000256" key="2">
    <source>
        <dbReference type="SAM" id="MobiDB-lite"/>
    </source>
</evidence>
<evidence type="ECO:0000313" key="4">
    <source>
        <dbReference type="Proteomes" id="UP000034140"/>
    </source>
</evidence>
<sequence length="189" mass="21697">MQDADVPMWDKGDKTDDYAKGGGGFPMFGMGSEKGEKSSAIEEAYELVLGRKPTSREQSYYRYSSAKKEEILKKLLNSDEHKEVIKKGRDYPELEDREKLGQSTILKLKHSIEDQQSEVNEMKSMLEQKNREIAILREEKNIPFVTQSFLEGKGSVYYGNVESKNSTPEPQLPLSWLDKLSYFIQKISK</sequence>
<protein>
    <submittedName>
        <fullName evidence="3">Uncharacterized protein</fullName>
    </submittedName>
</protein>
<dbReference type="SUPFAM" id="SSF144000">
    <property type="entry name" value="Oxysterol-binding protein-like"/>
    <property type="match status" value="1"/>
</dbReference>
<name>A0A0G0DFC2_9BACT</name>
<dbReference type="AlphaFoldDB" id="A0A0G0DFC2"/>
<accession>A0A0G0DFC2</accession>
<dbReference type="Proteomes" id="UP000034140">
    <property type="component" value="Unassembled WGS sequence"/>
</dbReference>
<keyword evidence="1" id="KW-0175">Coiled coil</keyword>
<gene>
    <name evidence="3" type="ORF">UR96_C0021G0010</name>
</gene>
<feature type="region of interest" description="Disordered" evidence="2">
    <location>
        <begin position="1"/>
        <end position="23"/>
    </location>
</feature>
<evidence type="ECO:0000256" key="1">
    <source>
        <dbReference type="SAM" id="Coils"/>
    </source>
</evidence>
<organism evidence="3 4">
    <name type="scientific">candidate division WS6 bacterium GW2011_GWC1_36_11</name>
    <dbReference type="NCBI Taxonomy" id="1619090"/>
    <lineage>
        <taxon>Bacteria</taxon>
        <taxon>Candidatus Dojkabacteria</taxon>
    </lineage>
</organism>
<dbReference type="InterPro" id="IPR037239">
    <property type="entry name" value="OSBP_sf"/>
</dbReference>
<reference evidence="3 4" key="1">
    <citation type="journal article" date="2015" name="Nature">
        <title>rRNA introns, odd ribosomes, and small enigmatic genomes across a large radiation of phyla.</title>
        <authorList>
            <person name="Brown C.T."/>
            <person name="Hug L.A."/>
            <person name="Thomas B.C."/>
            <person name="Sharon I."/>
            <person name="Castelle C.J."/>
            <person name="Singh A."/>
            <person name="Wilkins M.J."/>
            <person name="Williams K.H."/>
            <person name="Banfield J.F."/>
        </authorList>
    </citation>
    <scope>NUCLEOTIDE SEQUENCE [LARGE SCALE GENOMIC DNA]</scope>
</reference>
<comment type="caution">
    <text evidence="3">The sequence shown here is derived from an EMBL/GenBank/DDBJ whole genome shotgun (WGS) entry which is preliminary data.</text>
</comment>
<feature type="coiled-coil region" evidence="1">
    <location>
        <begin position="112"/>
        <end position="139"/>
    </location>
</feature>
<evidence type="ECO:0000313" key="3">
    <source>
        <dbReference type="EMBL" id="KKP92083.1"/>
    </source>
</evidence>
<dbReference type="EMBL" id="LBRE01000021">
    <property type="protein sequence ID" value="KKP92083.1"/>
    <property type="molecule type" value="Genomic_DNA"/>
</dbReference>
<feature type="compositionally biased region" description="Basic and acidic residues" evidence="2">
    <location>
        <begin position="8"/>
        <end position="19"/>
    </location>
</feature>
<proteinExistence type="predicted"/>